<dbReference type="InterPro" id="IPR016454">
    <property type="entry name" value="Cysteine_dSase"/>
</dbReference>
<dbReference type="Proteomes" id="UP000537126">
    <property type="component" value="Unassembled WGS sequence"/>
</dbReference>
<comment type="caution">
    <text evidence="10">The sequence shown here is derived from an EMBL/GenBank/DDBJ whole genome shotgun (WGS) entry which is preliminary data.</text>
</comment>
<reference evidence="10 11" key="1">
    <citation type="submission" date="2020-03" db="EMBL/GenBank/DDBJ databases">
        <title>Genomic Encyclopedia of Type Strains, Phase IV (KMG-IV): sequencing the most valuable type-strain genomes for metagenomic binning, comparative biology and taxonomic classification.</title>
        <authorList>
            <person name="Goeker M."/>
        </authorList>
    </citation>
    <scope>NUCLEOTIDE SEQUENCE [LARGE SCALE GENOMIC DNA]</scope>
    <source>
        <strain evidence="10 11">DSM 5718</strain>
    </source>
</reference>
<dbReference type="GO" id="GO:0051536">
    <property type="term" value="F:iron-sulfur cluster binding"/>
    <property type="evidence" value="ECO:0007669"/>
    <property type="project" value="UniProtKB-KW"/>
</dbReference>
<evidence type="ECO:0000313" key="11">
    <source>
        <dbReference type="Proteomes" id="UP000537126"/>
    </source>
</evidence>
<feature type="domain" description="Aminotransferase class V" evidence="9">
    <location>
        <begin position="7"/>
        <end position="379"/>
    </location>
</feature>
<evidence type="ECO:0000256" key="1">
    <source>
        <dbReference type="ARBA" id="ARBA00001933"/>
    </source>
</evidence>
<dbReference type="Pfam" id="PF00266">
    <property type="entry name" value="Aminotran_5"/>
    <property type="match status" value="1"/>
</dbReference>
<evidence type="ECO:0000256" key="7">
    <source>
        <dbReference type="ARBA" id="ARBA00023014"/>
    </source>
</evidence>
<evidence type="ECO:0000259" key="9">
    <source>
        <dbReference type="Pfam" id="PF00266"/>
    </source>
</evidence>
<dbReference type="Gene3D" id="1.10.260.50">
    <property type="match status" value="1"/>
</dbReference>
<comment type="catalytic activity">
    <reaction evidence="8">
        <text>(sulfur carrier)-H + L-cysteine = (sulfur carrier)-SH + L-alanine</text>
        <dbReference type="Rhea" id="RHEA:43892"/>
        <dbReference type="Rhea" id="RHEA-COMP:14737"/>
        <dbReference type="Rhea" id="RHEA-COMP:14739"/>
        <dbReference type="ChEBI" id="CHEBI:29917"/>
        <dbReference type="ChEBI" id="CHEBI:35235"/>
        <dbReference type="ChEBI" id="CHEBI:57972"/>
        <dbReference type="ChEBI" id="CHEBI:64428"/>
        <dbReference type="EC" id="2.8.1.7"/>
    </reaction>
</comment>
<comment type="similarity">
    <text evidence="2">Belongs to the class-V pyridoxal-phosphate-dependent aminotransferase family. NifS/IscS subfamily.</text>
</comment>
<keyword evidence="6" id="KW-0408">Iron</keyword>
<dbReference type="Gene3D" id="3.40.640.10">
    <property type="entry name" value="Type I PLP-dependent aspartate aminotransferase-like (Major domain)"/>
    <property type="match status" value="1"/>
</dbReference>
<name>A0A846MP50_9BACT</name>
<dbReference type="InterPro" id="IPR015422">
    <property type="entry name" value="PyrdxlP-dep_Trfase_small"/>
</dbReference>
<dbReference type="PANTHER" id="PTHR11601:SF34">
    <property type="entry name" value="CYSTEINE DESULFURASE"/>
    <property type="match status" value="1"/>
</dbReference>
<dbReference type="Gene3D" id="3.90.1150.10">
    <property type="entry name" value="Aspartate Aminotransferase, domain 1"/>
    <property type="match status" value="1"/>
</dbReference>
<dbReference type="PIRSF" id="PIRSF005572">
    <property type="entry name" value="NifS"/>
    <property type="match status" value="1"/>
</dbReference>
<dbReference type="SUPFAM" id="SSF53383">
    <property type="entry name" value="PLP-dependent transferases"/>
    <property type="match status" value="1"/>
</dbReference>
<evidence type="ECO:0000256" key="8">
    <source>
        <dbReference type="ARBA" id="ARBA00050776"/>
    </source>
</evidence>
<keyword evidence="5" id="KW-0663">Pyridoxal phosphate</keyword>
<dbReference type="GO" id="GO:0046872">
    <property type="term" value="F:metal ion binding"/>
    <property type="evidence" value="ECO:0007669"/>
    <property type="project" value="UniProtKB-KW"/>
</dbReference>
<dbReference type="AlphaFoldDB" id="A0A846MP50"/>
<dbReference type="InterPro" id="IPR015421">
    <property type="entry name" value="PyrdxlP-dep_Trfase_major"/>
</dbReference>
<dbReference type="EMBL" id="JAASRN010000001">
    <property type="protein sequence ID" value="NIK73294.1"/>
    <property type="molecule type" value="Genomic_DNA"/>
</dbReference>
<dbReference type="GO" id="GO:0031071">
    <property type="term" value="F:cysteine desulfurase activity"/>
    <property type="evidence" value="ECO:0007669"/>
    <property type="project" value="UniProtKB-EC"/>
</dbReference>
<protein>
    <submittedName>
        <fullName evidence="10">Cysteine desulfurase</fullName>
        <ecNumber evidence="10">2.8.1.7</ecNumber>
    </submittedName>
</protein>
<dbReference type="RefSeq" id="WP_166918551.1">
    <property type="nucleotide sequence ID" value="NZ_JAASRN010000001.1"/>
</dbReference>
<sequence length="398" mass="43365">MSERRIIYLDNNSTTKVPTEVVNAMLPFFDEIYANSSSRHRFGFLAEQAISKARKQVATLVGASYPEEIVFTSGATEAINQVIKAVLPENTKRRHIVTCQTEHKAILDVCAYAEKVLGYRVTYLPVKDNGLIDLDVLADVLSEDVALVAVMYVNNETGVIQPIQKIAEMSHRVGAICFSDYTQALGKVPVNLSQDGVDIACFNAHKFHGPKGVGGIWCTSKVQDGMRLRISPLLHGGGHEKGKRSGTLNVPAIVGMGVAAEIAFLEMESNIKKMEYLRNFFEDKIKKSIDGVKINSETAPRVCNTSNITINAIDSEALIAALCPEDEGAPWVVISNGSACSSHTIEPSYVLRAMGLSEDDAAGSIRVSLSKFTTEEEIDIAVDRISFAVKELRELAAL</sequence>
<dbReference type="InterPro" id="IPR015424">
    <property type="entry name" value="PyrdxlP-dep_Trfase"/>
</dbReference>
<evidence type="ECO:0000256" key="6">
    <source>
        <dbReference type="ARBA" id="ARBA00023004"/>
    </source>
</evidence>
<dbReference type="InterPro" id="IPR000192">
    <property type="entry name" value="Aminotrans_V_dom"/>
</dbReference>
<organism evidence="10 11">
    <name type="scientific">Thermonema lapsum</name>
    <dbReference type="NCBI Taxonomy" id="28195"/>
    <lineage>
        <taxon>Bacteria</taxon>
        <taxon>Pseudomonadati</taxon>
        <taxon>Bacteroidota</taxon>
        <taxon>Cytophagia</taxon>
        <taxon>Cytophagales</taxon>
        <taxon>Thermonemataceae</taxon>
        <taxon>Thermonema</taxon>
    </lineage>
</organism>
<gene>
    <name evidence="10" type="ORF">FHS56_000780</name>
</gene>
<keyword evidence="7" id="KW-0411">Iron-sulfur</keyword>
<dbReference type="PANTHER" id="PTHR11601">
    <property type="entry name" value="CYSTEINE DESULFURYLASE FAMILY MEMBER"/>
    <property type="match status" value="1"/>
</dbReference>
<evidence type="ECO:0000256" key="5">
    <source>
        <dbReference type="ARBA" id="ARBA00022898"/>
    </source>
</evidence>
<proteinExistence type="inferred from homology"/>
<evidence type="ECO:0000313" key="10">
    <source>
        <dbReference type="EMBL" id="NIK73294.1"/>
    </source>
</evidence>
<accession>A0A846MP50</accession>
<keyword evidence="11" id="KW-1185">Reference proteome</keyword>
<dbReference type="EC" id="2.8.1.7" evidence="10"/>
<keyword evidence="4" id="KW-0479">Metal-binding</keyword>
<comment type="cofactor">
    <cofactor evidence="1">
        <name>pyridoxal 5'-phosphate</name>
        <dbReference type="ChEBI" id="CHEBI:597326"/>
    </cofactor>
</comment>
<evidence type="ECO:0000256" key="4">
    <source>
        <dbReference type="ARBA" id="ARBA00022723"/>
    </source>
</evidence>
<keyword evidence="3 10" id="KW-0808">Transferase</keyword>
<evidence type="ECO:0000256" key="3">
    <source>
        <dbReference type="ARBA" id="ARBA00022679"/>
    </source>
</evidence>
<evidence type="ECO:0000256" key="2">
    <source>
        <dbReference type="ARBA" id="ARBA00006490"/>
    </source>
</evidence>